<accession>A0ABW5ZD99</accession>
<organism evidence="7 8">
    <name type="scientific">Flavobacterium ardleyense</name>
    <dbReference type="NCBI Taxonomy" id="2038737"/>
    <lineage>
        <taxon>Bacteria</taxon>
        <taxon>Pseudomonadati</taxon>
        <taxon>Bacteroidota</taxon>
        <taxon>Flavobacteriia</taxon>
        <taxon>Flavobacteriales</taxon>
        <taxon>Flavobacteriaceae</taxon>
        <taxon>Flavobacterium</taxon>
    </lineage>
</organism>
<evidence type="ECO:0000256" key="3">
    <source>
        <dbReference type="ARBA" id="ARBA00023004"/>
    </source>
</evidence>
<evidence type="ECO:0000313" key="8">
    <source>
        <dbReference type="Proteomes" id="UP001597549"/>
    </source>
</evidence>
<dbReference type="InterPro" id="IPR009056">
    <property type="entry name" value="Cyt_c-like_dom"/>
</dbReference>
<reference evidence="8" key="1">
    <citation type="journal article" date="2019" name="Int. J. Syst. Evol. Microbiol.">
        <title>The Global Catalogue of Microorganisms (GCM) 10K type strain sequencing project: providing services to taxonomists for standard genome sequencing and annotation.</title>
        <authorList>
            <consortium name="The Broad Institute Genomics Platform"/>
            <consortium name="The Broad Institute Genome Sequencing Center for Infectious Disease"/>
            <person name="Wu L."/>
            <person name="Ma J."/>
        </authorList>
    </citation>
    <scope>NUCLEOTIDE SEQUENCE [LARGE SCALE GENOMIC DNA]</scope>
    <source>
        <strain evidence="8">KCTC 52644</strain>
    </source>
</reference>
<dbReference type="Gene3D" id="1.10.760.10">
    <property type="entry name" value="Cytochrome c-like domain"/>
    <property type="match status" value="1"/>
</dbReference>
<evidence type="ECO:0000256" key="2">
    <source>
        <dbReference type="ARBA" id="ARBA00022723"/>
    </source>
</evidence>
<keyword evidence="8" id="KW-1185">Reference proteome</keyword>
<dbReference type="Proteomes" id="UP001597549">
    <property type="component" value="Unassembled WGS sequence"/>
</dbReference>
<feature type="domain" description="Cytochrome c" evidence="6">
    <location>
        <begin position="63"/>
        <end position="153"/>
    </location>
</feature>
<feature type="compositionally biased region" description="Polar residues" evidence="5">
    <location>
        <begin position="25"/>
        <end position="34"/>
    </location>
</feature>
<dbReference type="PROSITE" id="PS51007">
    <property type="entry name" value="CYTC"/>
    <property type="match status" value="1"/>
</dbReference>
<protein>
    <submittedName>
        <fullName evidence="7">C-type cytochrome</fullName>
    </submittedName>
</protein>
<proteinExistence type="predicted"/>
<evidence type="ECO:0000313" key="7">
    <source>
        <dbReference type="EMBL" id="MFD2910056.1"/>
    </source>
</evidence>
<sequence>MNKTFLLILSFVLVIACGKKEENGTDFSTPTTEEGASDAATYDPNRGEGKHDSVDLGTGLDLAMAKKGEEVSEVKCTSCHKMTDEKLVGPGWKGVSERRKPEWIMNFITNPDPMIDKDPEVQAQLEICLVRMPNQGVSDVEAREIVEYMRQNDGVK</sequence>
<keyword evidence="1 4" id="KW-0349">Heme</keyword>
<feature type="region of interest" description="Disordered" evidence="5">
    <location>
        <begin position="23"/>
        <end position="53"/>
    </location>
</feature>
<keyword evidence="2 4" id="KW-0479">Metal-binding</keyword>
<evidence type="ECO:0000256" key="4">
    <source>
        <dbReference type="PROSITE-ProRule" id="PRU00433"/>
    </source>
</evidence>
<gene>
    <name evidence="7" type="ORF">ACFSX9_15085</name>
</gene>
<evidence type="ECO:0000256" key="1">
    <source>
        <dbReference type="ARBA" id="ARBA00022617"/>
    </source>
</evidence>
<evidence type="ECO:0000259" key="6">
    <source>
        <dbReference type="PROSITE" id="PS51007"/>
    </source>
</evidence>
<dbReference type="InterPro" id="IPR036909">
    <property type="entry name" value="Cyt_c-like_dom_sf"/>
</dbReference>
<dbReference type="EMBL" id="JBHUOL010000022">
    <property type="protein sequence ID" value="MFD2910056.1"/>
    <property type="molecule type" value="Genomic_DNA"/>
</dbReference>
<dbReference type="PROSITE" id="PS51257">
    <property type="entry name" value="PROKAR_LIPOPROTEIN"/>
    <property type="match status" value="1"/>
</dbReference>
<keyword evidence="3 4" id="KW-0408">Iron</keyword>
<comment type="caution">
    <text evidence="7">The sequence shown here is derived from an EMBL/GenBank/DDBJ whole genome shotgun (WGS) entry which is preliminary data.</text>
</comment>
<dbReference type="Pfam" id="PF00034">
    <property type="entry name" value="Cytochrom_C"/>
    <property type="match status" value="1"/>
</dbReference>
<evidence type="ECO:0000256" key="5">
    <source>
        <dbReference type="SAM" id="MobiDB-lite"/>
    </source>
</evidence>
<dbReference type="SUPFAM" id="SSF46626">
    <property type="entry name" value="Cytochrome c"/>
    <property type="match status" value="1"/>
</dbReference>
<name>A0ABW5ZD99_9FLAO</name>
<dbReference type="RefSeq" id="WP_379809164.1">
    <property type="nucleotide sequence ID" value="NZ_JBHUOL010000022.1"/>
</dbReference>